<dbReference type="EMBL" id="LR743600">
    <property type="protein sequence ID" value="CAA2630581.1"/>
    <property type="molecule type" value="Genomic_DNA"/>
</dbReference>
<sequence length="82" mass="8962">MLRITKLPVKNTLKRIHPLGGTSRAMTISVRNRHEDDGGMSERPVVNENAEPVVAFARPPSVPPFVGSLVLLTLLEMGSDDE</sequence>
<reference evidence="2" key="1">
    <citation type="submission" date="2020-02" db="EMBL/GenBank/DDBJ databases">
        <authorList>
            <person name="Scholz U."/>
            <person name="Mascher M."/>
            <person name="Fiebig A."/>
        </authorList>
    </citation>
    <scope>NUCLEOTIDE SEQUENCE</scope>
</reference>
<dbReference type="AlphaFoldDB" id="A0A7I8LC15"/>
<gene>
    <name evidence="1" type="ORF">SI7747_13016227</name>
    <name evidence="2" type="ORF">SI8410_13017473</name>
</gene>
<organism evidence="2 3">
    <name type="scientific">Spirodela intermedia</name>
    <name type="common">Intermediate duckweed</name>
    <dbReference type="NCBI Taxonomy" id="51605"/>
    <lineage>
        <taxon>Eukaryota</taxon>
        <taxon>Viridiplantae</taxon>
        <taxon>Streptophyta</taxon>
        <taxon>Embryophyta</taxon>
        <taxon>Tracheophyta</taxon>
        <taxon>Spermatophyta</taxon>
        <taxon>Magnoliopsida</taxon>
        <taxon>Liliopsida</taxon>
        <taxon>Araceae</taxon>
        <taxon>Lemnoideae</taxon>
        <taxon>Spirodela</taxon>
    </lineage>
</organism>
<dbReference type="OrthoDB" id="1933480at2759"/>
<evidence type="ECO:0000313" key="1">
    <source>
        <dbReference type="EMBL" id="CAA2630581.1"/>
    </source>
</evidence>
<protein>
    <submittedName>
        <fullName evidence="2">Uncharacterized protein</fullName>
    </submittedName>
</protein>
<dbReference type="EMBL" id="LR746276">
    <property type="protein sequence ID" value="CAA7406795.1"/>
    <property type="molecule type" value="Genomic_DNA"/>
</dbReference>
<evidence type="ECO:0000313" key="2">
    <source>
        <dbReference type="EMBL" id="CAA7406795.1"/>
    </source>
</evidence>
<dbReference type="Proteomes" id="UP000663760">
    <property type="component" value="Chromosome 13"/>
</dbReference>
<name>A0A7I8LC15_SPIIN</name>
<evidence type="ECO:0000313" key="3">
    <source>
        <dbReference type="Proteomes" id="UP000663760"/>
    </source>
</evidence>
<accession>A0A7I8LC15</accession>
<keyword evidence="3" id="KW-1185">Reference proteome</keyword>
<proteinExistence type="predicted"/>